<feature type="transmembrane region" description="Helical" evidence="1">
    <location>
        <begin position="43"/>
        <end position="67"/>
    </location>
</feature>
<comment type="caution">
    <text evidence="2">The sequence shown here is derived from an EMBL/GenBank/DDBJ whole genome shotgun (WGS) entry which is preliminary data.</text>
</comment>
<evidence type="ECO:0000313" key="3">
    <source>
        <dbReference type="Proteomes" id="UP000244081"/>
    </source>
</evidence>
<gene>
    <name evidence="2" type="ORF">C8N35_102398</name>
</gene>
<protein>
    <recommendedName>
        <fullName evidence="4">Membrane protein DedA with SNARE-associated domain</fullName>
    </recommendedName>
</protein>
<organism evidence="2 3">
    <name type="scientific">Breoghania corrubedonensis</name>
    <dbReference type="NCBI Taxonomy" id="665038"/>
    <lineage>
        <taxon>Bacteria</taxon>
        <taxon>Pseudomonadati</taxon>
        <taxon>Pseudomonadota</taxon>
        <taxon>Alphaproteobacteria</taxon>
        <taxon>Hyphomicrobiales</taxon>
        <taxon>Stappiaceae</taxon>
        <taxon>Breoghania</taxon>
    </lineage>
</organism>
<feature type="transmembrane region" description="Helical" evidence="1">
    <location>
        <begin position="181"/>
        <end position="200"/>
    </location>
</feature>
<keyword evidence="3" id="KW-1185">Reference proteome</keyword>
<dbReference type="RefSeq" id="WP_146177369.1">
    <property type="nucleotide sequence ID" value="NZ_QAYG01000002.1"/>
</dbReference>
<feature type="transmembrane region" description="Helical" evidence="1">
    <location>
        <begin position="124"/>
        <end position="146"/>
    </location>
</feature>
<sequence length="212" mass="23710">MKRYQPLLPPIVLLIAVFAVWIAQSVGILEDSNTLLEKLTSLIFSYGAGLILIVAAVENIIILNVYFPGSVVILGIMASTHGQLERAIYVFLLIWVGQLIGLIFSCLSGQIYGFRGKARTAEKARMLVLFLLFWHPHTASATAFALGEKRFPCRFLICTLASLIWSVFWAIVMYFGVGSVVYEIGWDYISGIFAFLWLALELRSLRRSGKKV</sequence>
<dbReference type="EMBL" id="QAYG01000002">
    <property type="protein sequence ID" value="PTW61683.1"/>
    <property type="molecule type" value="Genomic_DNA"/>
</dbReference>
<keyword evidence="1" id="KW-1133">Transmembrane helix</keyword>
<dbReference type="OrthoDB" id="9945689at2"/>
<feature type="transmembrane region" description="Helical" evidence="1">
    <location>
        <begin position="153"/>
        <end position="175"/>
    </location>
</feature>
<accession>A0A2T5VD53</accession>
<dbReference type="AlphaFoldDB" id="A0A2T5VD53"/>
<feature type="transmembrane region" description="Helical" evidence="1">
    <location>
        <begin position="7"/>
        <end position="23"/>
    </location>
</feature>
<feature type="transmembrane region" description="Helical" evidence="1">
    <location>
        <begin position="88"/>
        <end position="112"/>
    </location>
</feature>
<keyword evidence="1" id="KW-0472">Membrane</keyword>
<name>A0A2T5VD53_9HYPH</name>
<reference evidence="2 3" key="1">
    <citation type="submission" date="2018-04" db="EMBL/GenBank/DDBJ databases">
        <title>Genomic Encyclopedia of Archaeal and Bacterial Type Strains, Phase II (KMG-II): from individual species to whole genera.</title>
        <authorList>
            <person name="Goeker M."/>
        </authorList>
    </citation>
    <scope>NUCLEOTIDE SEQUENCE [LARGE SCALE GENOMIC DNA]</scope>
    <source>
        <strain evidence="2 3">DSM 23382</strain>
    </source>
</reference>
<evidence type="ECO:0008006" key="4">
    <source>
        <dbReference type="Google" id="ProtNLM"/>
    </source>
</evidence>
<evidence type="ECO:0000313" key="2">
    <source>
        <dbReference type="EMBL" id="PTW61683.1"/>
    </source>
</evidence>
<keyword evidence="1" id="KW-0812">Transmembrane</keyword>
<dbReference type="Proteomes" id="UP000244081">
    <property type="component" value="Unassembled WGS sequence"/>
</dbReference>
<proteinExistence type="predicted"/>
<evidence type="ECO:0000256" key="1">
    <source>
        <dbReference type="SAM" id="Phobius"/>
    </source>
</evidence>